<sequence>MDPFFTEEQLNNMSRENMMEVMRIMQNQVQKKRPRYSF</sequence>
<name>A0AAQ2U8S7_9FIRM</name>
<reference evidence="1 2" key="1">
    <citation type="submission" date="2018-09" db="EMBL/GenBank/DDBJ databases">
        <authorList>
            <person name="Petit M.-A."/>
            <person name="Lossouarn J."/>
        </authorList>
    </citation>
    <scope>NUCLEOTIDE SEQUENCE [LARGE SCALE GENOMIC DNA]</scope>
    <source>
        <strain evidence="1 2">L1-82</strain>
    </source>
</reference>
<evidence type="ECO:0000313" key="1">
    <source>
        <dbReference type="EMBL" id="VCV20451.1"/>
    </source>
</evidence>
<evidence type="ECO:0000313" key="2">
    <source>
        <dbReference type="Proteomes" id="UP000294398"/>
    </source>
</evidence>
<gene>
    <name evidence="1" type="ORF">RIL182_00306</name>
</gene>
<proteinExistence type="predicted"/>
<dbReference type="Proteomes" id="UP000294398">
    <property type="component" value="Chromosome"/>
</dbReference>
<protein>
    <submittedName>
        <fullName evidence="1">Uncharacterized protein</fullName>
    </submittedName>
</protein>
<dbReference type="EMBL" id="LR027880">
    <property type="protein sequence ID" value="VCV20451.1"/>
    <property type="molecule type" value="Genomic_DNA"/>
</dbReference>
<organism evidence="1 2">
    <name type="scientific">Roseburia intestinalis L1-82</name>
    <dbReference type="NCBI Taxonomy" id="536231"/>
    <lineage>
        <taxon>Bacteria</taxon>
        <taxon>Bacillati</taxon>
        <taxon>Bacillota</taxon>
        <taxon>Clostridia</taxon>
        <taxon>Lachnospirales</taxon>
        <taxon>Lachnospiraceae</taxon>
        <taxon>Roseburia</taxon>
    </lineage>
</organism>
<keyword evidence="2" id="KW-1185">Reference proteome</keyword>
<accession>A0AAQ2U8S7</accession>
<dbReference type="AlphaFoldDB" id="A0AAQ2U8S7"/>